<evidence type="ECO:0000313" key="2">
    <source>
        <dbReference type="Proteomes" id="UP001243009"/>
    </source>
</evidence>
<keyword evidence="2" id="KW-1185">Reference proteome</keyword>
<proteinExistence type="predicted"/>
<comment type="caution">
    <text evidence="1">The sequence shown here is derived from an EMBL/GenBank/DDBJ whole genome shotgun (WGS) entry which is preliminary data.</text>
</comment>
<organism evidence="1 2">
    <name type="scientific">Paracraurococcus lichenis</name>
    <dbReference type="NCBI Taxonomy" id="3064888"/>
    <lineage>
        <taxon>Bacteria</taxon>
        <taxon>Pseudomonadati</taxon>
        <taxon>Pseudomonadota</taxon>
        <taxon>Alphaproteobacteria</taxon>
        <taxon>Acetobacterales</taxon>
        <taxon>Roseomonadaceae</taxon>
        <taxon>Paracraurococcus</taxon>
    </lineage>
</organism>
<protein>
    <recommendedName>
        <fullName evidence="3">DUF1134 domain-containing protein</fullName>
    </recommendedName>
</protein>
<evidence type="ECO:0008006" key="3">
    <source>
        <dbReference type="Google" id="ProtNLM"/>
    </source>
</evidence>
<dbReference type="Proteomes" id="UP001243009">
    <property type="component" value="Unassembled WGS sequence"/>
</dbReference>
<reference evidence="1 2" key="1">
    <citation type="submission" date="2023-08" db="EMBL/GenBank/DDBJ databases">
        <title>The draft genome sequence of Paracraurococcus sp. LOR1-02.</title>
        <authorList>
            <person name="Kingkaew E."/>
            <person name="Tanasupawat S."/>
        </authorList>
    </citation>
    <scope>NUCLEOTIDE SEQUENCE [LARGE SCALE GENOMIC DNA]</scope>
    <source>
        <strain evidence="1 2">LOR1-02</strain>
    </source>
</reference>
<gene>
    <name evidence="1" type="ORF">Q7A36_36250</name>
</gene>
<name>A0ABT9ECI8_9PROT</name>
<dbReference type="RefSeq" id="WP_305108668.1">
    <property type="nucleotide sequence ID" value="NZ_JAUTWS010000124.1"/>
</dbReference>
<accession>A0ABT9ECI8</accession>
<dbReference type="EMBL" id="JAUTWS010000124">
    <property type="protein sequence ID" value="MDO9713819.1"/>
    <property type="molecule type" value="Genomic_DNA"/>
</dbReference>
<dbReference type="PROSITE" id="PS51257">
    <property type="entry name" value="PROKAR_LIPOPROTEIN"/>
    <property type="match status" value="1"/>
</dbReference>
<sequence length="159" mass="16643">MPKTSRRQQVSIGMASLTLLLVAGGCQSDVRVGPEAVAGKVPDATVRMNEVQAAYIGSGSAGNGTLYYRGRSYPFIITGAGIGGIGASTIDAHGEVYNLRDLVRFPGAYGEARYGFALGTESAGDLWLQNESGVIMHLKARREGLMLSLGGDAMAISMK</sequence>
<evidence type="ECO:0000313" key="1">
    <source>
        <dbReference type="EMBL" id="MDO9713819.1"/>
    </source>
</evidence>